<evidence type="ECO:0000313" key="2">
    <source>
        <dbReference type="EMBL" id="CAG6754229.1"/>
    </source>
</evidence>
<evidence type="ECO:0000256" key="1">
    <source>
        <dbReference type="SAM" id="Phobius"/>
    </source>
</evidence>
<name>A0A8D9EIV8_9HEMI</name>
<protein>
    <submittedName>
        <fullName evidence="2">Uncharacterized protein</fullName>
    </submittedName>
</protein>
<feature type="transmembrane region" description="Helical" evidence="1">
    <location>
        <begin position="18"/>
        <end position="39"/>
    </location>
</feature>
<sequence>MCSQVEARTAVSLIIRRIIQNILFTMISSSLSFIHYLILTYTTARLRFHPQDFNRILKRVRAEIIILRVLRHVEYPIQRVHGARLILNNIIQLTIVIRLFDINEETIGETMVIHLSSVSISISVRVHSVRRNITITS</sequence>
<accession>A0A8D9EIV8</accession>
<keyword evidence="1" id="KW-0472">Membrane</keyword>
<dbReference type="AlphaFoldDB" id="A0A8D9EIV8"/>
<organism evidence="2">
    <name type="scientific">Cacopsylla melanoneura</name>
    <dbReference type="NCBI Taxonomy" id="428564"/>
    <lineage>
        <taxon>Eukaryota</taxon>
        <taxon>Metazoa</taxon>
        <taxon>Ecdysozoa</taxon>
        <taxon>Arthropoda</taxon>
        <taxon>Hexapoda</taxon>
        <taxon>Insecta</taxon>
        <taxon>Pterygota</taxon>
        <taxon>Neoptera</taxon>
        <taxon>Paraneoptera</taxon>
        <taxon>Hemiptera</taxon>
        <taxon>Sternorrhyncha</taxon>
        <taxon>Psylloidea</taxon>
        <taxon>Psyllidae</taxon>
        <taxon>Psyllinae</taxon>
        <taxon>Cacopsylla</taxon>
    </lineage>
</organism>
<dbReference type="EMBL" id="HBUF01538744">
    <property type="protein sequence ID" value="CAG6754226.1"/>
    <property type="molecule type" value="Transcribed_RNA"/>
</dbReference>
<proteinExistence type="predicted"/>
<keyword evidence="1" id="KW-0812">Transmembrane</keyword>
<dbReference type="EMBL" id="HBUF01538746">
    <property type="protein sequence ID" value="CAG6754228.1"/>
    <property type="molecule type" value="Transcribed_RNA"/>
</dbReference>
<keyword evidence="1" id="KW-1133">Transmembrane helix</keyword>
<dbReference type="EMBL" id="HBUF01538747">
    <property type="protein sequence ID" value="CAG6754229.1"/>
    <property type="molecule type" value="Transcribed_RNA"/>
</dbReference>
<dbReference type="EMBL" id="HBUF01538745">
    <property type="protein sequence ID" value="CAG6754227.1"/>
    <property type="molecule type" value="Transcribed_RNA"/>
</dbReference>
<reference evidence="2" key="1">
    <citation type="submission" date="2021-05" db="EMBL/GenBank/DDBJ databases">
        <authorList>
            <person name="Alioto T."/>
            <person name="Alioto T."/>
            <person name="Gomez Garrido J."/>
        </authorList>
    </citation>
    <scope>NUCLEOTIDE SEQUENCE</scope>
</reference>